<feature type="domain" description="PpiC" evidence="8">
    <location>
        <begin position="70"/>
        <end position="181"/>
    </location>
</feature>
<organism evidence="9 10">
    <name type="scientific">Sarocladium strictum</name>
    <name type="common">Black bundle disease fungus</name>
    <name type="synonym">Acremonium strictum</name>
    <dbReference type="NCBI Taxonomy" id="5046"/>
    <lineage>
        <taxon>Eukaryota</taxon>
        <taxon>Fungi</taxon>
        <taxon>Dikarya</taxon>
        <taxon>Ascomycota</taxon>
        <taxon>Pezizomycotina</taxon>
        <taxon>Sordariomycetes</taxon>
        <taxon>Hypocreomycetidae</taxon>
        <taxon>Hypocreales</taxon>
        <taxon>Sarocladiaceae</taxon>
        <taxon>Sarocladium</taxon>
    </lineage>
</organism>
<dbReference type="PANTHER" id="PTHR10657:SF4">
    <property type="entry name" value="PEPTIDYL-PROLYL CIS-TRANS ISOMERASE-RELATED"/>
    <property type="match status" value="1"/>
</dbReference>
<keyword evidence="6" id="KW-0175">Coiled coil</keyword>
<dbReference type="SUPFAM" id="SSF54534">
    <property type="entry name" value="FKBP-like"/>
    <property type="match status" value="1"/>
</dbReference>
<dbReference type="GO" id="GO:0060261">
    <property type="term" value="P:positive regulation of transcription initiation by RNA polymerase II"/>
    <property type="evidence" value="ECO:0007669"/>
    <property type="project" value="UniProtKB-ARBA"/>
</dbReference>
<dbReference type="InterPro" id="IPR051370">
    <property type="entry name" value="PPIase_Pin1"/>
</dbReference>
<name>A0AA39GKQ4_SARSR</name>
<dbReference type="InterPro" id="IPR036020">
    <property type="entry name" value="WW_dom_sf"/>
</dbReference>
<feature type="domain" description="WW" evidence="7">
    <location>
        <begin position="3"/>
        <end position="37"/>
    </location>
</feature>
<sequence length="181" mass="20285">MATGLPPNWEVRHSNSKNLPYYFNTVEKVSYWVPPAGTDTEALKHYMATKHTGARVNEPAGPTGHRGPKEGEIWAFHLLVKHNESRRTSSWRQAKITRTKDEAMEIIKEYERRIKSGEVTLQELAKTESDCSSAHKEGDLGSFGKGVMQPAFQEAAFKLEPGEMSGVVESDSGLHLIYRKA</sequence>
<dbReference type="AlphaFoldDB" id="A0AA39GKQ4"/>
<evidence type="ECO:0000256" key="5">
    <source>
        <dbReference type="RuleBase" id="RU363014"/>
    </source>
</evidence>
<dbReference type="PROSITE" id="PS50020">
    <property type="entry name" value="WW_DOMAIN_2"/>
    <property type="match status" value="1"/>
</dbReference>
<dbReference type="EMBL" id="JAPDFR010000002">
    <property type="protein sequence ID" value="KAK0388971.1"/>
    <property type="molecule type" value="Genomic_DNA"/>
</dbReference>
<dbReference type="PANTHER" id="PTHR10657">
    <property type="entry name" value="PEPTIDYL-PROLYL CIS-TRANS ISOMERASE"/>
    <property type="match status" value="1"/>
</dbReference>
<evidence type="ECO:0000259" key="8">
    <source>
        <dbReference type="PROSITE" id="PS50198"/>
    </source>
</evidence>
<gene>
    <name evidence="9" type="ORF">NLU13_2548</name>
</gene>
<feature type="coiled-coil region" evidence="6">
    <location>
        <begin position="93"/>
        <end position="127"/>
    </location>
</feature>
<evidence type="ECO:0000256" key="3">
    <source>
        <dbReference type="ARBA" id="ARBA00023235"/>
    </source>
</evidence>
<keyword evidence="2 4" id="KW-0697">Rotamase</keyword>
<dbReference type="InterPro" id="IPR046357">
    <property type="entry name" value="PPIase_dom_sf"/>
</dbReference>
<dbReference type="InterPro" id="IPR001202">
    <property type="entry name" value="WW_dom"/>
</dbReference>
<accession>A0AA39GKQ4</accession>
<proteinExistence type="predicted"/>
<keyword evidence="3 4" id="KW-0413">Isomerase</keyword>
<dbReference type="GO" id="GO:0003755">
    <property type="term" value="F:peptidyl-prolyl cis-trans isomerase activity"/>
    <property type="evidence" value="ECO:0007669"/>
    <property type="project" value="UniProtKB-UniRule"/>
</dbReference>
<evidence type="ECO:0000256" key="2">
    <source>
        <dbReference type="ARBA" id="ARBA00023110"/>
    </source>
</evidence>
<dbReference type="GO" id="GO:0005634">
    <property type="term" value="C:nucleus"/>
    <property type="evidence" value="ECO:0007669"/>
    <property type="project" value="TreeGrafter"/>
</dbReference>
<dbReference type="Gene3D" id="2.20.70.10">
    <property type="match status" value="1"/>
</dbReference>
<dbReference type="Pfam" id="PF00397">
    <property type="entry name" value="WW"/>
    <property type="match status" value="1"/>
</dbReference>
<dbReference type="SMART" id="SM00456">
    <property type="entry name" value="WW"/>
    <property type="match status" value="1"/>
</dbReference>
<comment type="catalytic activity">
    <reaction evidence="1 5">
        <text>[protein]-peptidylproline (omega=180) = [protein]-peptidylproline (omega=0)</text>
        <dbReference type="Rhea" id="RHEA:16237"/>
        <dbReference type="Rhea" id="RHEA-COMP:10747"/>
        <dbReference type="Rhea" id="RHEA-COMP:10748"/>
        <dbReference type="ChEBI" id="CHEBI:83833"/>
        <dbReference type="ChEBI" id="CHEBI:83834"/>
        <dbReference type="EC" id="5.2.1.8"/>
    </reaction>
</comment>
<dbReference type="CDD" id="cd00201">
    <property type="entry name" value="WW"/>
    <property type="match status" value="1"/>
</dbReference>
<dbReference type="Pfam" id="PF00639">
    <property type="entry name" value="Rotamase"/>
    <property type="match status" value="1"/>
</dbReference>
<dbReference type="EC" id="5.2.1.8" evidence="5"/>
<dbReference type="Gene3D" id="3.10.50.40">
    <property type="match status" value="1"/>
</dbReference>
<evidence type="ECO:0000259" key="7">
    <source>
        <dbReference type="PROSITE" id="PS50020"/>
    </source>
</evidence>
<dbReference type="InterPro" id="IPR000297">
    <property type="entry name" value="PPIase_PpiC"/>
</dbReference>
<dbReference type="SUPFAM" id="SSF51045">
    <property type="entry name" value="WW domain"/>
    <property type="match status" value="1"/>
</dbReference>
<evidence type="ECO:0000256" key="6">
    <source>
        <dbReference type="SAM" id="Coils"/>
    </source>
</evidence>
<dbReference type="GO" id="GO:0005829">
    <property type="term" value="C:cytosol"/>
    <property type="evidence" value="ECO:0007669"/>
    <property type="project" value="TreeGrafter"/>
</dbReference>
<evidence type="ECO:0000256" key="1">
    <source>
        <dbReference type="ARBA" id="ARBA00000971"/>
    </source>
</evidence>
<reference evidence="9" key="1">
    <citation type="submission" date="2022-10" db="EMBL/GenBank/DDBJ databases">
        <title>Determination and structural analysis of whole genome sequence of Sarocladium strictum F4-1.</title>
        <authorList>
            <person name="Hu L."/>
            <person name="Jiang Y."/>
        </authorList>
    </citation>
    <scope>NUCLEOTIDE SEQUENCE</scope>
    <source>
        <strain evidence="9">F4-1</strain>
    </source>
</reference>
<comment type="caution">
    <text evidence="9">The sequence shown here is derived from an EMBL/GenBank/DDBJ whole genome shotgun (WGS) entry which is preliminary data.</text>
</comment>
<evidence type="ECO:0000256" key="4">
    <source>
        <dbReference type="PROSITE-ProRule" id="PRU00278"/>
    </source>
</evidence>
<dbReference type="PROSITE" id="PS50198">
    <property type="entry name" value="PPIC_PPIASE_2"/>
    <property type="match status" value="1"/>
</dbReference>
<evidence type="ECO:0000313" key="9">
    <source>
        <dbReference type="EMBL" id="KAK0388971.1"/>
    </source>
</evidence>
<evidence type="ECO:0000313" key="10">
    <source>
        <dbReference type="Proteomes" id="UP001175261"/>
    </source>
</evidence>
<protein>
    <recommendedName>
        <fullName evidence="5">Peptidyl-prolyl cis-trans isomerase</fullName>
        <ecNumber evidence="5">5.2.1.8</ecNumber>
    </recommendedName>
</protein>
<dbReference type="Proteomes" id="UP001175261">
    <property type="component" value="Unassembled WGS sequence"/>
</dbReference>
<dbReference type="FunFam" id="3.10.50.40:FF:000026">
    <property type="entry name" value="Peptidyl-prolyl cis-trans isomerase"/>
    <property type="match status" value="1"/>
</dbReference>
<keyword evidence="10" id="KW-1185">Reference proteome</keyword>